<gene>
    <name evidence="1" type="ORF">FMM80_00565</name>
</gene>
<dbReference type="RefSeq" id="WP_004068501.1">
    <property type="nucleotide sequence ID" value="NZ_VIRB01000003.1"/>
</dbReference>
<comment type="caution">
    <text evidence="1">The sequence shown here is derived from an EMBL/GenBank/DDBJ whole genome shotgun (WGS) entry which is preliminary data.</text>
</comment>
<dbReference type="EMBL" id="VIRB01000003">
    <property type="protein sequence ID" value="NDO67306.1"/>
    <property type="molecule type" value="Genomic_DNA"/>
</dbReference>
<dbReference type="AlphaFoldDB" id="A0A9X5C450"/>
<accession>A0A9X5C450</accession>
<organism evidence="1 2">
    <name type="scientific">Schaedlerella arabinosiphila</name>
    <dbReference type="NCBI Taxonomy" id="2044587"/>
    <lineage>
        <taxon>Bacteria</taxon>
        <taxon>Bacillati</taxon>
        <taxon>Bacillota</taxon>
        <taxon>Clostridia</taxon>
        <taxon>Lachnospirales</taxon>
        <taxon>Lachnospiraceae</taxon>
        <taxon>Schaedlerella</taxon>
    </lineage>
</organism>
<dbReference type="Proteomes" id="UP000474104">
    <property type="component" value="Unassembled WGS sequence"/>
</dbReference>
<reference evidence="1 2" key="1">
    <citation type="submission" date="2019-07" db="EMBL/GenBank/DDBJ databases">
        <title>Draft genome sequences of 15 bacterial species constituting the stable defined intestinal microbiota of the GM15 gnotobiotic mouse model.</title>
        <authorList>
            <person name="Elie C."/>
            <person name="Mathieu A."/>
            <person name="Saliou A."/>
            <person name="Darnaud M."/>
            <person name="Leulier F."/>
            <person name="Tamellini A."/>
        </authorList>
    </citation>
    <scope>NUCLEOTIDE SEQUENCE [LARGE SCALE GENOMIC DNA]</scope>
    <source>
        <strain evidence="2">ASF 502</strain>
    </source>
</reference>
<dbReference type="OrthoDB" id="2991043at2"/>
<proteinExistence type="predicted"/>
<name>A0A9X5C450_9FIRM</name>
<evidence type="ECO:0000313" key="2">
    <source>
        <dbReference type="Proteomes" id="UP000474104"/>
    </source>
</evidence>
<protein>
    <submittedName>
        <fullName evidence="1">Uncharacterized protein</fullName>
    </submittedName>
</protein>
<sequence>MKVVEKAVMPNGTEIQLEDWRDHNTKEYHDLYGLIIGAYPIAKNTVKHKWIESGDIFRLSICMNQYTGYSNNDVKADFEALKSGEKSLEDLKNYFWNGEKDMWLLGMNIEYKDW</sequence>
<evidence type="ECO:0000313" key="1">
    <source>
        <dbReference type="EMBL" id="NDO67306.1"/>
    </source>
</evidence>